<reference evidence="2 3" key="1">
    <citation type="submission" date="2016-11" db="EMBL/GenBank/DDBJ databases">
        <authorList>
            <person name="Jaros S."/>
            <person name="Januszkiewicz K."/>
            <person name="Wedrychowicz H."/>
        </authorList>
    </citation>
    <scope>NUCLEOTIDE SEQUENCE [LARGE SCALE GENOMIC DNA]</scope>
</reference>
<keyword evidence="1" id="KW-1133">Transmembrane helix</keyword>
<feature type="transmembrane region" description="Helical" evidence="1">
    <location>
        <begin position="35"/>
        <end position="55"/>
    </location>
</feature>
<dbReference type="AlphaFoldDB" id="A0A2X0PEL9"/>
<keyword evidence="3" id="KW-1185">Reference proteome</keyword>
<accession>A0A2X0PEL9</accession>
<dbReference type="EMBL" id="FQNC01000084">
    <property type="protein sequence ID" value="SGZ22637.1"/>
    <property type="molecule type" value="Genomic_DNA"/>
</dbReference>
<protein>
    <submittedName>
        <fullName evidence="2">BQ5605_C022g09512 protein</fullName>
    </submittedName>
</protein>
<evidence type="ECO:0000313" key="2">
    <source>
        <dbReference type="EMBL" id="SGZ22637.1"/>
    </source>
</evidence>
<keyword evidence="1" id="KW-0472">Membrane</keyword>
<sequence>MVKLSLSPFVAPDAEPLLDPLLSPVGSCGPSDPKLIQLVSLPILFLIVVISVITMEFRRVVVATFHCSFSSNIID</sequence>
<name>A0A2X0PEL9_9BASI</name>
<evidence type="ECO:0000313" key="3">
    <source>
        <dbReference type="Proteomes" id="UP000249464"/>
    </source>
</evidence>
<dbReference type="Proteomes" id="UP000249464">
    <property type="component" value="Unassembled WGS sequence"/>
</dbReference>
<organism evidence="2 3">
    <name type="scientific">Microbotryum silenes-dioicae</name>
    <dbReference type="NCBI Taxonomy" id="796604"/>
    <lineage>
        <taxon>Eukaryota</taxon>
        <taxon>Fungi</taxon>
        <taxon>Dikarya</taxon>
        <taxon>Basidiomycota</taxon>
        <taxon>Pucciniomycotina</taxon>
        <taxon>Microbotryomycetes</taxon>
        <taxon>Microbotryales</taxon>
        <taxon>Microbotryaceae</taxon>
        <taxon>Microbotryum</taxon>
    </lineage>
</organism>
<gene>
    <name evidence="2" type="primary">BQ5605_C022g09512</name>
    <name evidence="2" type="ORF">BQ5605_C022G09512</name>
</gene>
<proteinExistence type="predicted"/>
<keyword evidence="1" id="KW-0812">Transmembrane</keyword>
<evidence type="ECO:0000256" key="1">
    <source>
        <dbReference type="SAM" id="Phobius"/>
    </source>
</evidence>